<comment type="caution">
    <text evidence="4">The sequence shown here is derived from an EMBL/GenBank/DDBJ whole genome shotgun (WGS) entry which is preliminary data.</text>
</comment>
<sequence>MKLIDIQMAQVIAKPDEEVVLDEEIGHVRLITLNQPRRLNVIASDVVSLLAKLLEKWEKDDDAELILIKGSGRAFSAGGDLKMFYDGRSSKDSNLEVVYRMYWLCYHIHTYKKPMVALVHGISMGGGASLMVPMKFSVVTEKTIFSTPEASIGFHTDCGFSYMLSRLPGHLGEFLGLTGARLNGIELVAAGLATHFAPSEKFSELQNRLISLNSGEENAVKSAIEEFSINVHIDEKSVLTKRAIIDECFSKDSVEEILTSFEAEASKEGNGWMVAFLDGLKRSSPIALKITLQSIREGRKQTLGECLKKEFRITINILRSVISGDVYEWNPATLEDVDEVMLKQVFQAFEQDLELNIPIGDDCRWTGKYEDSPYPTSK</sequence>
<dbReference type="PANTHER" id="PTHR43176">
    <property type="entry name" value="3-HYDROXYISOBUTYRYL-COA HYDROLASE-RELATED"/>
    <property type="match status" value="1"/>
</dbReference>
<dbReference type="CDD" id="cd06558">
    <property type="entry name" value="crotonase-like"/>
    <property type="match status" value="1"/>
</dbReference>
<evidence type="ECO:0000313" key="4">
    <source>
        <dbReference type="EMBL" id="KAG8386700.1"/>
    </source>
</evidence>
<gene>
    <name evidence="4" type="ORF">BUALT_Bualt03G0176200</name>
</gene>
<dbReference type="InterPro" id="IPR029045">
    <property type="entry name" value="ClpP/crotonase-like_dom_sf"/>
</dbReference>
<dbReference type="PANTHER" id="PTHR43176:SF2">
    <property type="entry name" value="3-HYDROXYISOBUTYRYL-COA HYDROLASE-LIKE PROTEIN 5"/>
    <property type="match status" value="1"/>
</dbReference>
<dbReference type="Pfam" id="PF16113">
    <property type="entry name" value="ECH_2"/>
    <property type="match status" value="1"/>
</dbReference>
<organism evidence="4 5">
    <name type="scientific">Buddleja alternifolia</name>
    <dbReference type="NCBI Taxonomy" id="168488"/>
    <lineage>
        <taxon>Eukaryota</taxon>
        <taxon>Viridiplantae</taxon>
        <taxon>Streptophyta</taxon>
        <taxon>Embryophyta</taxon>
        <taxon>Tracheophyta</taxon>
        <taxon>Spermatophyta</taxon>
        <taxon>Magnoliopsida</taxon>
        <taxon>eudicotyledons</taxon>
        <taxon>Gunneridae</taxon>
        <taxon>Pentapetalae</taxon>
        <taxon>asterids</taxon>
        <taxon>lamiids</taxon>
        <taxon>Lamiales</taxon>
        <taxon>Scrophulariaceae</taxon>
        <taxon>Buddlejeae</taxon>
        <taxon>Buddleja</taxon>
    </lineage>
</organism>
<evidence type="ECO:0000256" key="2">
    <source>
        <dbReference type="RuleBase" id="RU369070"/>
    </source>
</evidence>
<dbReference type="GO" id="GO:0006574">
    <property type="term" value="P:L-valine catabolic process"/>
    <property type="evidence" value="ECO:0007669"/>
    <property type="project" value="UniProtKB-UniRule"/>
</dbReference>
<protein>
    <recommendedName>
        <fullName evidence="2">3-hydroxyisobutyryl-CoA hydrolase</fullName>
        <shortName evidence="2">HIB-CoA hydrolase</shortName>
        <shortName evidence="2">HIBYL-CoA-H</shortName>
        <ecNumber evidence="2">3.1.2.4</ecNumber>
    </recommendedName>
    <alternativeName>
        <fullName evidence="2">3-hydroxyisobutyryl-coenzyme A hydrolase</fullName>
    </alternativeName>
</protein>
<proteinExistence type="inferred from homology"/>
<name>A0AAV6Y601_9LAMI</name>
<comment type="pathway">
    <text evidence="2">Amino-acid degradation; L-valine degradation.</text>
</comment>
<comment type="catalytic activity">
    <reaction evidence="2">
        <text>3-hydroxy-2-methylpropanoyl-CoA + H2O = 3-hydroxy-2-methylpropanoate + CoA + H(+)</text>
        <dbReference type="Rhea" id="RHEA:20888"/>
        <dbReference type="ChEBI" id="CHEBI:11805"/>
        <dbReference type="ChEBI" id="CHEBI:15377"/>
        <dbReference type="ChEBI" id="CHEBI:15378"/>
        <dbReference type="ChEBI" id="CHEBI:57287"/>
        <dbReference type="ChEBI" id="CHEBI:57340"/>
        <dbReference type="EC" id="3.1.2.4"/>
    </reaction>
</comment>
<accession>A0AAV6Y601</accession>
<dbReference type="AlphaFoldDB" id="A0AAV6Y601"/>
<evidence type="ECO:0000313" key="5">
    <source>
        <dbReference type="Proteomes" id="UP000826271"/>
    </source>
</evidence>
<keyword evidence="1 2" id="KW-0378">Hydrolase</keyword>
<feature type="domain" description="Enoyl-CoA hydratase/isomerase" evidence="3">
    <location>
        <begin position="28"/>
        <end position="346"/>
    </location>
</feature>
<comment type="similarity">
    <text evidence="2">Belongs to the enoyl-CoA hydratase/isomerase family.</text>
</comment>
<dbReference type="EC" id="3.1.2.4" evidence="2"/>
<dbReference type="GO" id="GO:0003860">
    <property type="term" value="F:3-hydroxyisobutyryl-CoA hydrolase activity"/>
    <property type="evidence" value="ECO:0007669"/>
    <property type="project" value="UniProtKB-UniRule"/>
</dbReference>
<keyword evidence="5" id="KW-1185">Reference proteome</keyword>
<dbReference type="SUPFAM" id="SSF52096">
    <property type="entry name" value="ClpP/crotonase"/>
    <property type="match status" value="1"/>
</dbReference>
<dbReference type="InterPro" id="IPR032259">
    <property type="entry name" value="HIBYL-CoA-H"/>
</dbReference>
<dbReference type="Proteomes" id="UP000826271">
    <property type="component" value="Unassembled WGS sequence"/>
</dbReference>
<evidence type="ECO:0000259" key="3">
    <source>
        <dbReference type="Pfam" id="PF16113"/>
    </source>
</evidence>
<comment type="function">
    <text evidence="2">Hydrolyzes 3-hydroxyisobutyryl-CoA (HIBYL-CoA), a saline catabolite. Has high activity toward isobutyryl-CoA. Could be an isobutyryl-CoA dehydrogenase that functions in valine catabolism.</text>
</comment>
<evidence type="ECO:0000256" key="1">
    <source>
        <dbReference type="ARBA" id="ARBA00022801"/>
    </source>
</evidence>
<dbReference type="Gene3D" id="3.90.226.10">
    <property type="entry name" value="2-enoyl-CoA Hydratase, Chain A, domain 1"/>
    <property type="match status" value="1"/>
</dbReference>
<dbReference type="InterPro" id="IPR045004">
    <property type="entry name" value="ECH_dom"/>
</dbReference>
<dbReference type="EMBL" id="WHWC01000003">
    <property type="protein sequence ID" value="KAG8386700.1"/>
    <property type="molecule type" value="Genomic_DNA"/>
</dbReference>
<reference evidence="4" key="1">
    <citation type="submission" date="2019-10" db="EMBL/GenBank/DDBJ databases">
        <authorList>
            <person name="Zhang R."/>
            <person name="Pan Y."/>
            <person name="Wang J."/>
            <person name="Ma R."/>
            <person name="Yu S."/>
        </authorList>
    </citation>
    <scope>NUCLEOTIDE SEQUENCE</scope>
    <source>
        <strain evidence="4">LA-IB0</strain>
        <tissue evidence="4">Leaf</tissue>
    </source>
</reference>